<keyword evidence="2" id="KW-0479">Metal-binding</keyword>
<evidence type="ECO:0000259" key="3">
    <source>
        <dbReference type="Pfam" id="PF13359"/>
    </source>
</evidence>
<dbReference type="AlphaFoldDB" id="A0AAV8YQZ9"/>
<gene>
    <name evidence="4" type="ORF">NQ318_006666</name>
</gene>
<protein>
    <recommendedName>
        <fullName evidence="3">DDE Tnp4 domain-containing protein</fullName>
    </recommendedName>
</protein>
<evidence type="ECO:0000256" key="2">
    <source>
        <dbReference type="ARBA" id="ARBA00022723"/>
    </source>
</evidence>
<accession>A0AAV8YQZ9</accession>
<dbReference type="Proteomes" id="UP001162162">
    <property type="component" value="Unassembled WGS sequence"/>
</dbReference>
<comment type="caution">
    <text evidence="4">The sequence shown here is derived from an EMBL/GenBank/DDBJ whole genome shotgun (WGS) entry which is preliminary data.</text>
</comment>
<dbReference type="GO" id="GO:0046872">
    <property type="term" value="F:metal ion binding"/>
    <property type="evidence" value="ECO:0007669"/>
    <property type="project" value="UniProtKB-KW"/>
</dbReference>
<dbReference type="Pfam" id="PF13359">
    <property type="entry name" value="DDE_Tnp_4"/>
    <property type="match status" value="1"/>
</dbReference>
<sequence length="147" mass="16950">MQVVCDHIRKIRDVFIGYPGSVHDARVFRNSPLCANLAEMCGQYVLLGDSAYPLKALLVPFKDRGQLTERQINYNIQLAKKSINHRTYIWCIKTEISAVVSHKVEEYSNNCSSNTRGFDEFQIDENYLIENMIALPEHPQINDDEEE</sequence>
<comment type="cofactor">
    <cofactor evidence="1">
        <name>a divalent metal cation</name>
        <dbReference type="ChEBI" id="CHEBI:60240"/>
    </cofactor>
</comment>
<evidence type="ECO:0000313" key="4">
    <source>
        <dbReference type="EMBL" id="KAJ8953818.1"/>
    </source>
</evidence>
<keyword evidence="5" id="KW-1185">Reference proteome</keyword>
<dbReference type="InterPro" id="IPR027806">
    <property type="entry name" value="HARBI1_dom"/>
</dbReference>
<dbReference type="EMBL" id="JAPWTK010000053">
    <property type="protein sequence ID" value="KAJ8953818.1"/>
    <property type="molecule type" value="Genomic_DNA"/>
</dbReference>
<reference evidence="4" key="1">
    <citation type="journal article" date="2023" name="Insect Mol. Biol.">
        <title>Genome sequencing provides insights into the evolution of gene families encoding plant cell wall-degrading enzymes in longhorned beetles.</title>
        <authorList>
            <person name="Shin N.R."/>
            <person name="Okamura Y."/>
            <person name="Kirsch R."/>
            <person name="Pauchet Y."/>
        </authorList>
    </citation>
    <scope>NUCLEOTIDE SEQUENCE</scope>
    <source>
        <strain evidence="4">AMC_N1</strain>
    </source>
</reference>
<name>A0AAV8YQZ9_9CUCU</name>
<organism evidence="4 5">
    <name type="scientific">Aromia moschata</name>
    <dbReference type="NCBI Taxonomy" id="1265417"/>
    <lineage>
        <taxon>Eukaryota</taxon>
        <taxon>Metazoa</taxon>
        <taxon>Ecdysozoa</taxon>
        <taxon>Arthropoda</taxon>
        <taxon>Hexapoda</taxon>
        <taxon>Insecta</taxon>
        <taxon>Pterygota</taxon>
        <taxon>Neoptera</taxon>
        <taxon>Endopterygota</taxon>
        <taxon>Coleoptera</taxon>
        <taxon>Polyphaga</taxon>
        <taxon>Cucujiformia</taxon>
        <taxon>Chrysomeloidea</taxon>
        <taxon>Cerambycidae</taxon>
        <taxon>Cerambycinae</taxon>
        <taxon>Callichromatini</taxon>
        <taxon>Aromia</taxon>
    </lineage>
</organism>
<evidence type="ECO:0000256" key="1">
    <source>
        <dbReference type="ARBA" id="ARBA00001968"/>
    </source>
</evidence>
<evidence type="ECO:0000313" key="5">
    <source>
        <dbReference type="Proteomes" id="UP001162162"/>
    </source>
</evidence>
<feature type="domain" description="DDE Tnp4" evidence="3">
    <location>
        <begin position="1"/>
        <end position="93"/>
    </location>
</feature>
<proteinExistence type="predicted"/>